<evidence type="ECO:0000256" key="1">
    <source>
        <dbReference type="ARBA" id="ARBA00009375"/>
    </source>
</evidence>
<dbReference type="PANTHER" id="PTHR11142">
    <property type="entry name" value="PSEUDOURIDYLATE SYNTHASE"/>
    <property type="match status" value="1"/>
</dbReference>
<protein>
    <recommendedName>
        <fullName evidence="4">tRNA pseudouridine synthase A</fullName>
        <ecNumber evidence="4">5.4.99.12</ecNumber>
    </recommendedName>
    <alternativeName>
        <fullName evidence="4">tRNA pseudouridine(38-40) synthase</fullName>
    </alternativeName>
    <alternativeName>
        <fullName evidence="4">tRNA pseudouridylate synthase I</fullName>
    </alternativeName>
    <alternativeName>
        <fullName evidence="4">tRNA-uridine isomerase I</fullName>
    </alternativeName>
</protein>
<evidence type="ECO:0000259" key="6">
    <source>
        <dbReference type="Pfam" id="PF01416"/>
    </source>
</evidence>
<dbReference type="GO" id="GO:0003723">
    <property type="term" value="F:RNA binding"/>
    <property type="evidence" value="ECO:0007669"/>
    <property type="project" value="InterPro"/>
</dbReference>
<comment type="subunit">
    <text evidence="4">Homodimer.</text>
</comment>
<evidence type="ECO:0000313" key="7">
    <source>
        <dbReference type="EMBL" id="MDX8419427.1"/>
    </source>
</evidence>
<dbReference type="Pfam" id="PF01416">
    <property type="entry name" value="PseudoU_synth_1"/>
    <property type="match status" value="2"/>
</dbReference>
<keyword evidence="8" id="KW-1185">Reference proteome</keyword>
<dbReference type="GO" id="GO:0160147">
    <property type="term" value="F:tRNA pseudouridine(38-40) synthase activity"/>
    <property type="evidence" value="ECO:0007669"/>
    <property type="project" value="UniProtKB-EC"/>
</dbReference>
<sequence>MNRYRCVVEYMGGKYDGWQSQTLGTSIQEQIEAALLRITGKKTNIIASGRTDAGVNARMQVFMFDTEREMKERKWMGAINAFLPDDIHILDVKLVTFRFHARYNVRWKKYAYRINIGPYDVFTKDYEYQCPIKLDFEAMKQAAQYLVGTHDFTSLNSSPLSEYPDQTRTIQSIDLQENNGHIVITYCGKGFLRYMVRMMSAQLIEAGRHRIMPQDIEKILAAKSRTKARRNAPACGLTLEEVNYFEIAALDEGGMIREYLQGDDLPTGMTLKETEAEMENRTYPLHLVMTTRHSQQMLARVVITPGEAQIFSVCREGRNEAVSLLVQFRQWLGMIGLDAGMPVIIR</sequence>
<dbReference type="Proteomes" id="UP001286174">
    <property type="component" value="Unassembled WGS sequence"/>
</dbReference>
<name>A0AB35U185_9FIRM</name>
<dbReference type="InterPro" id="IPR020094">
    <property type="entry name" value="TruA/RsuA/RluB/E/F_N"/>
</dbReference>
<accession>A0AB35U185</accession>
<feature type="active site" description="Nucleophile" evidence="4">
    <location>
        <position position="52"/>
    </location>
</feature>
<dbReference type="AlphaFoldDB" id="A0AB35U185"/>
<dbReference type="EMBL" id="JALBUR010000008">
    <property type="protein sequence ID" value="MDX8419427.1"/>
    <property type="molecule type" value="Genomic_DNA"/>
</dbReference>
<dbReference type="InterPro" id="IPR020095">
    <property type="entry name" value="PsdUridine_synth_TruA_C"/>
</dbReference>
<comment type="catalytic activity">
    <reaction evidence="4 5">
        <text>uridine(38/39/40) in tRNA = pseudouridine(38/39/40) in tRNA</text>
        <dbReference type="Rhea" id="RHEA:22376"/>
        <dbReference type="Rhea" id="RHEA-COMP:10085"/>
        <dbReference type="Rhea" id="RHEA-COMP:10087"/>
        <dbReference type="ChEBI" id="CHEBI:65314"/>
        <dbReference type="ChEBI" id="CHEBI:65315"/>
        <dbReference type="EC" id="5.4.99.12"/>
    </reaction>
</comment>
<reference evidence="7 8" key="1">
    <citation type="submission" date="2022-03" db="EMBL/GenBank/DDBJ databases">
        <title>Novel taxa within the pig intestine.</title>
        <authorList>
            <person name="Wylensek D."/>
            <person name="Bishof K."/>
            <person name="Afrizal A."/>
            <person name="Clavel T."/>
        </authorList>
    </citation>
    <scope>NUCLEOTIDE SEQUENCE [LARGE SCALE GENOMIC DNA]</scope>
    <source>
        <strain evidence="7 8">CLA-KB-P133</strain>
    </source>
</reference>
<evidence type="ECO:0000256" key="3">
    <source>
        <dbReference type="ARBA" id="ARBA00023235"/>
    </source>
</evidence>
<proteinExistence type="inferred from homology"/>
<dbReference type="FunFam" id="3.30.70.580:FF:000001">
    <property type="entry name" value="tRNA pseudouridine synthase A"/>
    <property type="match status" value="1"/>
</dbReference>
<feature type="domain" description="Pseudouridine synthase I TruA alpha/beta" evidence="6">
    <location>
        <begin position="8"/>
        <end position="104"/>
    </location>
</feature>
<dbReference type="GO" id="GO:0031119">
    <property type="term" value="P:tRNA pseudouridine synthesis"/>
    <property type="evidence" value="ECO:0007669"/>
    <property type="project" value="UniProtKB-UniRule"/>
</dbReference>
<feature type="domain" description="Pseudouridine synthase I TruA alpha/beta" evidence="6">
    <location>
        <begin position="142"/>
        <end position="244"/>
    </location>
</feature>
<evidence type="ECO:0000256" key="2">
    <source>
        <dbReference type="ARBA" id="ARBA00022694"/>
    </source>
</evidence>
<comment type="caution">
    <text evidence="7">The sequence shown here is derived from an EMBL/GenBank/DDBJ whole genome shotgun (WGS) entry which is preliminary data.</text>
</comment>
<dbReference type="Gene3D" id="3.30.70.660">
    <property type="entry name" value="Pseudouridine synthase I, catalytic domain, C-terminal subdomain"/>
    <property type="match status" value="1"/>
</dbReference>
<dbReference type="HAMAP" id="MF_00171">
    <property type="entry name" value="TruA"/>
    <property type="match status" value="1"/>
</dbReference>
<comment type="function">
    <text evidence="4">Formation of pseudouridine at positions 38, 39 and 40 in the anticodon stem and loop of transfer RNAs.</text>
</comment>
<keyword evidence="2 4" id="KW-0819">tRNA processing</keyword>
<dbReference type="EC" id="5.4.99.12" evidence="4"/>
<feature type="binding site" evidence="4">
    <location>
        <position position="110"/>
    </location>
    <ligand>
        <name>substrate</name>
    </ligand>
</feature>
<dbReference type="NCBIfam" id="TIGR00071">
    <property type="entry name" value="hisT_truA"/>
    <property type="match status" value="1"/>
</dbReference>
<dbReference type="SUPFAM" id="SSF55120">
    <property type="entry name" value="Pseudouridine synthase"/>
    <property type="match status" value="1"/>
</dbReference>
<evidence type="ECO:0000256" key="5">
    <source>
        <dbReference type="RuleBase" id="RU003792"/>
    </source>
</evidence>
<dbReference type="InterPro" id="IPR020103">
    <property type="entry name" value="PsdUridine_synth_cat_dom_sf"/>
</dbReference>
<organism evidence="7 8">
    <name type="scientific">Grylomicrobium aquisgranensis</name>
    <dbReference type="NCBI Taxonomy" id="2926318"/>
    <lineage>
        <taxon>Bacteria</taxon>
        <taxon>Bacillati</taxon>
        <taxon>Bacillota</taxon>
        <taxon>Erysipelotrichia</taxon>
        <taxon>Erysipelotrichales</taxon>
        <taxon>Erysipelotrichaceae</taxon>
        <taxon>Grylomicrobium</taxon>
    </lineage>
</organism>
<dbReference type="Gene3D" id="3.30.70.580">
    <property type="entry name" value="Pseudouridine synthase I, catalytic domain, N-terminal subdomain"/>
    <property type="match status" value="1"/>
</dbReference>
<evidence type="ECO:0000313" key="8">
    <source>
        <dbReference type="Proteomes" id="UP001286174"/>
    </source>
</evidence>
<dbReference type="InterPro" id="IPR020097">
    <property type="entry name" value="PsdUridine_synth_TruA_a/b_dom"/>
</dbReference>
<dbReference type="InterPro" id="IPR001406">
    <property type="entry name" value="PsdUridine_synth_TruA"/>
</dbReference>
<evidence type="ECO:0000256" key="4">
    <source>
        <dbReference type="HAMAP-Rule" id="MF_00171"/>
    </source>
</evidence>
<comment type="caution">
    <text evidence="4">Lacks conserved residue(s) required for the propagation of feature annotation.</text>
</comment>
<keyword evidence="3 4" id="KW-0413">Isomerase</keyword>
<gene>
    <name evidence="4 7" type="primary">truA</name>
    <name evidence="7" type="ORF">MOZ60_04875</name>
</gene>
<dbReference type="CDD" id="cd02570">
    <property type="entry name" value="PseudoU_synth_EcTruA"/>
    <property type="match status" value="1"/>
</dbReference>
<comment type="similarity">
    <text evidence="1 4 5">Belongs to the tRNA pseudouridine synthase TruA family.</text>
</comment>
<dbReference type="RefSeq" id="WP_370595858.1">
    <property type="nucleotide sequence ID" value="NZ_JALBUR010000008.1"/>
</dbReference>
<dbReference type="PANTHER" id="PTHR11142:SF0">
    <property type="entry name" value="TRNA PSEUDOURIDINE SYNTHASE-LIKE 1"/>
    <property type="match status" value="1"/>
</dbReference>